<dbReference type="Pfam" id="PF00939">
    <property type="entry name" value="Na_sulph_symp"/>
    <property type="match status" value="1"/>
</dbReference>
<evidence type="ECO:0000256" key="5">
    <source>
        <dbReference type="ARBA" id="ARBA00023136"/>
    </source>
</evidence>
<feature type="transmembrane region" description="Helical" evidence="6">
    <location>
        <begin position="220"/>
        <end position="243"/>
    </location>
</feature>
<keyword evidence="5 6" id="KW-0472">Membrane</keyword>
<name>A0ABZ2QA90_9FLAO</name>
<feature type="transmembrane region" description="Helical" evidence="6">
    <location>
        <begin position="447"/>
        <end position="476"/>
    </location>
</feature>
<feature type="transmembrane region" description="Helical" evidence="6">
    <location>
        <begin position="6"/>
        <end position="23"/>
    </location>
</feature>
<feature type="transmembrane region" description="Helical" evidence="6">
    <location>
        <begin position="275"/>
        <end position="294"/>
    </location>
</feature>
<protein>
    <submittedName>
        <fullName evidence="7">Anion permease</fullName>
    </submittedName>
</protein>
<comment type="similarity">
    <text evidence="2">Belongs to the SLC13A/DASS transporter (TC 2.A.47) family. DIT1 subfamily.</text>
</comment>
<reference evidence="7 8" key="1">
    <citation type="submission" date="2024-02" db="EMBL/GenBank/DDBJ databases">
        <title>complete genome of Flavobacterium ginsenosidimutans Str. YTB16.</title>
        <authorList>
            <person name="Wang Q."/>
        </authorList>
    </citation>
    <scope>NUCLEOTIDE SEQUENCE [LARGE SCALE GENOMIC DNA]</scope>
    <source>
        <strain evidence="7 8">YTB16</strain>
    </source>
</reference>
<evidence type="ECO:0000313" key="7">
    <source>
        <dbReference type="EMBL" id="WXK50122.1"/>
    </source>
</evidence>
<dbReference type="RefSeq" id="WP_111285870.1">
    <property type="nucleotide sequence ID" value="NZ_CP147988.1"/>
</dbReference>
<keyword evidence="8" id="KW-1185">Reference proteome</keyword>
<feature type="transmembrane region" description="Helical" evidence="6">
    <location>
        <begin position="113"/>
        <end position="132"/>
    </location>
</feature>
<feature type="transmembrane region" description="Helical" evidence="6">
    <location>
        <begin position="300"/>
        <end position="317"/>
    </location>
</feature>
<accession>A0ABZ2QA90</accession>
<feature type="transmembrane region" description="Helical" evidence="6">
    <location>
        <begin position="178"/>
        <end position="200"/>
    </location>
</feature>
<dbReference type="PANTHER" id="PTHR42826">
    <property type="entry name" value="DICARBOXYLATE TRANSPORTER 2.1, CHLOROPLASTIC"/>
    <property type="match status" value="1"/>
</dbReference>
<evidence type="ECO:0000256" key="4">
    <source>
        <dbReference type="ARBA" id="ARBA00022989"/>
    </source>
</evidence>
<evidence type="ECO:0000256" key="6">
    <source>
        <dbReference type="SAM" id="Phobius"/>
    </source>
</evidence>
<evidence type="ECO:0000256" key="1">
    <source>
        <dbReference type="ARBA" id="ARBA00004141"/>
    </source>
</evidence>
<feature type="transmembrane region" description="Helical" evidence="6">
    <location>
        <begin position="138"/>
        <end position="157"/>
    </location>
</feature>
<sequence length="477" mass="51667">MKEINIKNSVITLVIGSIIWFVPTPNGLSTEAWHLFAIFISTIIGIILKAAPMGTMCMVAVGITAFTQVLAPESAGDSITLALSGFGNKVIWLIGISFFIARGFIKTGLGNRIAFLFIKIFGKSSLGLAYGLGLADLVLAPVVPSNTARGGGIIYPIMKSMSMNFDSDPDKPETRRRLGAFLTLSSYNVNLIASSMFLTGTASNPMCQKFAENLGIHISWTSWAIAALIPGLTAFFVIPFLLYKIYPPELKNTGDAPKVASQKLKEMGPISKNEWLMLLTFCILLFLWMTGDLFSIDATTTAFIGLVVLLLTSVLTWEDVKGEKGAWDTIVWFAVLVMMASSLDKLGFIGWFSEIVKGQMIGTSWQIAFVIIIAVYFFSHYIFASATAHVAAMYAALLAVGVSLGVPGLFLAFMLGFVGSLYGTLTHYGHGPAPVYFGSGYVDLKSWWIKGLITGLAMLVIYLVIGGLWLNVLGFIN</sequence>
<evidence type="ECO:0000256" key="3">
    <source>
        <dbReference type="ARBA" id="ARBA00022692"/>
    </source>
</evidence>
<feature type="transmembrane region" description="Helical" evidence="6">
    <location>
        <begin position="364"/>
        <end position="383"/>
    </location>
</feature>
<gene>
    <name evidence="7" type="ORF">V6624_00525</name>
</gene>
<feature type="transmembrane region" description="Helical" evidence="6">
    <location>
        <begin position="78"/>
        <end position="101"/>
    </location>
</feature>
<feature type="transmembrane region" description="Helical" evidence="6">
    <location>
        <begin position="395"/>
        <end position="418"/>
    </location>
</feature>
<feature type="transmembrane region" description="Helical" evidence="6">
    <location>
        <begin position="329"/>
        <end position="352"/>
    </location>
</feature>
<keyword evidence="3 6" id="KW-0812">Transmembrane</keyword>
<dbReference type="Proteomes" id="UP001447857">
    <property type="component" value="Chromosome"/>
</dbReference>
<proteinExistence type="inferred from homology"/>
<dbReference type="EMBL" id="CP147988">
    <property type="protein sequence ID" value="WXK50122.1"/>
    <property type="molecule type" value="Genomic_DNA"/>
</dbReference>
<keyword evidence="4 6" id="KW-1133">Transmembrane helix</keyword>
<evidence type="ECO:0000313" key="8">
    <source>
        <dbReference type="Proteomes" id="UP001447857"/>
    </source>
</evidence>
<organism evidence="7 8">
    <name type="scientific">Flavobacterium ginsenosidimutans</name>
    <dbReference type="NCBI Taxonomy" id="687844"/>
    <lineage>
        <taxon>Bacteria</taxon>
        <taxon>Pseudomonadati</taxon>
        <taxon>Bacteroidota</taxon>
        <taxon>Flavobacteriia</taxon>
        <taxon>Flavobacteriales</taxon>
        <taxon>Flavobacteriaceae</taxon>
        <taxon>Flavobacterium</taxon>
    </lineage>
</organism>
<comment type="subcellular location">
    <subcellularLocation>
        <location evidence="1">Membrane</location>
        <topology evidence="1">Multi-pass membrane protein</topology>
    </subcellularLocation>
</comment>
<dbReference type="PIRSF" id="PIRSF002457">
    <property type="entry name" value="DASS"/>
    <property type="match status" value="1"/>
</dbReference>
<dbReference type="NCBIfam" id="TIGR00785">
    <property type="entry name" value="dass"/>
    <property type="match status" value="1"/>
</dbReference>
<evidence type="ECO:0000256" key="2">
    <source>
        <dbReference type="ARBA" id="ARBA00007349"/>
    </source>
</evidence>
<dbReference type="InterPro" id="IPR030676">
    <property type="entry name" value="CitT-rel"/>
</dbReference>
<feature type="transmembrane region" description="Helical" evidence="6">
    <location>
        <begin position="35"/>
        <end position="66"/>
    </location>
</feature>
<dbReference type="InterPro" id="IPR001898">
    <property type="entry name" value="SLC13A/DASS"/>
</dbReference>